<accession>A0A5B7E551</accession>
<evidence type="ECO:0000313" key="1">
    <source>
        <dbReference type="EMBL" id="MPC28403.1"/>
    </source>
</evidence>
<reference evidence="1 2" key="1">
    <citation type="submission" date="2019-05" db="EMBL/GenBank/DDBJ databases">
        <title>Another draft genome of Portunus trituberculatus and its Hox gene families provides insights of decapod evolution.</title>
        <authorList>
            <person name="Jeong J.-H."/>
            <person name="Song I."/>
            <person name="Kim S."/>
            <person name="Choi T."/>
            <person name="Kim D."/>
            <person name="Ryu S."/>
            <person name="Kim W."/>
        </authorList>
    </citation>
    <scope>NUCLEOTIDE SEQUENCE [LARGE SCALE GENOMIC DNA]</scope>
    <source>
        <tissue evidence="1">Muscle</tissue>
    </source>
</reference>
<keyword evidence="2" id="KW-1185">Reference proteome</keyword>
<evidence type="ECO:0000313" key="2">
    <source>
        <dbReference type="Proteomes" id="UP000324222"/>
    </source>
</evidence>
<comment type="caution">
    <text evidence="1">The sequence shown here is derived from an EMBL/GenBank/DDBJ whole genome shotgun (WGS) entry which is preliminary data.</text>
</comment>
<sequence>MANALGHIKLEAKTDRLKPSRGILANVWGNTKYGGQNGSVNDMDGASSFITRILTIRNTITHLGWRNTLPMQSTFEVRAFTFNLENTNDKA</sequence>
<dbReference type="AlphaFoldDB" id="A0A5B7E551"/>
<gene>
    <name evidence="1" type="ORF">E2C01_021607</name>
</gene>
<name>A0A5B7E551_PORTR</name>
<protein>
    <submittedName>
        <fullName evidence="1">Uncharacterized protein</fullName>
    </submittedName>
</protein>
<proteinExistence type="predicted"/>
<dbReference type="Proteomes" id="UP000324222">
    <property type="component" value="Unassembled WGS sequence"/>
</dbReference>
<dbReference type="EMBL" id="VSRR010001907">
    <property type="protein sequence ID" value="MPC28403.1"/>
    <property type="molecule type" value="Genomic_DNA"/>
</dbReference>
<organism evidence="1 2">
    <name type="scientific">Portunus trituberculatus</name>
    <name type="common">Swimming crab</name>
    <name type="synonym">Neptunus trituberculatus</name>
    <dbReference type="NCBI Taxonomy" id="210409"/>
    <lineage>
        <taxon>Eukaryota</taxon>
        <taxon>Metazoa</taxon>
        <taxon>Ecdysozoa</taxon>
        <taxon>Arthropoda</taxon>
        <taxon>Crustacea</taxon>
        <taxon>Multicrustacea</taxon>
        <taxon>Malacostraca</taxon>
        <taxon>Eumalacostraca</taxon>
        <taxon>Eucarida</taxon>
        <taxon>Decapoda</taxon>
        <taxon>Pleocyemata</taxon>
        <taxon>Brachyura</taxon>
        <taxon>Eubrachyura</taxon>
        <taxon>Portunoidea</taxon>
        <taxon>Portunidae</taxon>
        <taxon>Portuninae</taxon>
        <taxon>Portunus</taxon>
    </lineage>
</organism>